<accession>A0AAN8J9W8</accession>
<feature type="region of interest" description="Disordered" evidence="1">
    <location>
        <begin position="1"/>
        <end position="29"/>
    </location>
</feature>
<dbReference type="EMBL" id="JAZGQO010000011">
    <property type="protein sequence ID" value="KAK6172825.1"/>
    <property type="molecule type" value="Genomic_DNA"/>
</dbReference>
<proteinExistence type="predicted"/>
<evidence type="ECO:0000313" key="3">
    <source>
        <dbReference type="Proteomes" id="UP001347796"/>
    </source>
</evidence>
<evidence type="ECO:0000256" key="1">
    <source>
        <dbReference type="SAM" id="MobiDB-lite"/>
    </source>
</evidence>
<dbReference type="Proteomes" id="UP001347796">
    <property type="component" value="Unassembled WGS sequence"/>
</dbReference>
<gene>
    <name evidence="2" type="ORF">SNE40_016407</name>
</gene>
<name>A0AAN8J9W8_PATCE</name>
<keyword evidence="3" id="KW-1185">Reference proteome</keyword>
<protein>
    <submittedName>
        <fullName evidence="2">Uncharacterized protein</fullName>
    </submittedName>
</protein>
<organism evidence="2 3">
    <name type="scientific">Patella caerulea</name>
    <name type="common">Rayed Mediterranean limpet</name>
    <dbReference type="NCBI Taxonomy" id="87958"/>
    <lineage>
        <taxon>Eukaryota</taxon>
        <taxon>Metazoa</taxon>
        <taxon>Spiralia</taxon>
        <taxon>Lophotrochozoa</taxon>
        <taxon>Mollusca</taxon>
        <taxon>Gastropoda</taxon>
        <taxon>Patellogastropoda</taxon>
        <taxon>Patelloidea</taxon>
        <taxon>Patellidae</taxon>
        <taxon>Patella</taxon>
    </lineage>
</organism>
<sequence>MRQHQKHRDCTGGDGSAPYEPFNRITGESGQVVEDALSRFMMTIDEKILRIQERQPTPSTEKRKRDSSPPMSTNTEKKSRTMPQMSSRAPSVPVHLFQSSPRKLQDNSDTLSLYVEGVSTVDDDIGLEEYILQTLPNLPSEEEPMPHPCPVVTKATLMQLNLVCLKRWRHQVRYHTGDAAKCP</sequence>
<dbReference type="AlphaFoldDB" id="A0AAN8J9W8"/>
<evidence type="ECO:0000313" key="2">
    <source>
        <dbReference type="EMBL" id="KAK6172825.1"/>
    </source>
</evidence>
<comment type="caution">
    <text evidence="2">The sequence shown here is derived from an EMBL/GenBank/DDBJ whole genome shotgun (WGS) entry which is preliminary data.</text>
</comment>
<reference evidence="2 3" key="1">
    <citation type="submission" date="2024-01" db="EMBL/GenBank/DDBJ databases">
        <title>The genome of the rayed Mediterranean limpet Patella caerulea (Linnaeus, 1758).</title>
        <authorList>
            <person name="Anh-Thu Weber A."/>
            <person name="Halstead-Nussloch G."/>
        </authorList>
    </citation>
    <scope>NUCLEOTIDE SEQUENCE [LARGE SCALE GENOMIC DNA]</scope>
    <source>
        <strain evidence="2">AATW-2023a</strain>
        <tissue evidence="2">Whole specimen</tissue>
    </source>
</reference>
<feature type="region of interest" description="Disordered" evidence="1">
    <location>
        <begin position="48"/>
        <end position="93"/>
    </location>
</feature>